<dbReference type="Gene3D" id="3.50.50.60">
    <property type="entry name" value="FAD/NAD(P)-binding domain"/>
    <property type="match status" value="2"/>
</dbReference>
<dbReference type="PANTHER" id="PTHR46056:SF12">
    <property type="entry name" value="LONG-CHAIN-ALCOHOL OXIDASE"/>
    <property type="match status" value="1"/>
</dbReference>
<dbReference type="InterPro" id="IPR017896">
    <property type="entry name" value="4Fe4S_Fe-S-bd"/>
</dbReference>
<dbReference type="AlphaFoldDB" id="A0A150J3H3"/>
<protein>
    <submittedName>
        <fullName evidence="6">Choline dehydrogenase</fullName>
    </submittedName>
</protein>
<sequence>MNKYDYIIIGSGASGAAVAEKISSDYEVLILEKGENLPLNEAHKGYVRASSCKDFEEHGKIDILSGMGVGGTTLLAIANGVRTQEKELRNLGIDIEKELDEVERDFGVLPIPKNMLGERTNLFIEKSKELGYEPKIMPKMIDFNKCKKCGKCNMGCQFQAKKTSLYYIEKAISKGAKLKPNFEVLKINKKDEYFTVQGIEKGNLINFSAKNVILSAGALDTPKVLNNSGIITPKKLFVDIFVTIGGRCNHSFKDEINMAAYIPFNDFLISPYYSERIIKMLGERKIESKRENIIGIMIKIKDDSCGYVGKDFTEKYCTGKDVQKISNGVSIASRILKESGVDTIVSTEAIGAHPGGTAPLGITVDNQFKTKMGFYVCDASILPESPGAPPILTLMALGKRLGENILDSS</sequence>
<proteinExistence type="inferred from homology"/>
<dbReference type="InterPro" id="IPR000172">
    <property type="entry name" value="GMC_OxRdtase_N"/>
</dbReference>
<dbReference type="EMBL" id="LNGC01000050">
    <property type="protein sequence ID" value="KYC51688.1"/>
    <property type="molecule type" value="Genomic_DNA"/>
</dbReference>
<feature type="domain" description="4Fe-4S ferredoxin-type" evidence="5">
    <location>
        <begin position="137"/>
        <end position="166"/>
    </location>
</feature>
<dbReference type="PANTHER" id="PTHR46056">
    <property type="entry name" value="LONG-CHAIN-ALCOHOL OXIDASE"/>
    <property type="match status" value="1"/>
</dbReference>
<evidence type="ECO:0000256" key="3">
    <source>
        <dbReference type="ARBA" id="ARBA00022827"/>
    </source>
</evidence>
<dbReference type="InterPro" id="IPR007867">
    <property type="entry name" value="GMC_OxRtase_C"/>
</dbReference>
<comment type="similarity">
    <text evidence="1">Belongs to the GMC oxidoreductase family.</text>
</comment>
<dbReference type="STRING" id="1705564.APG08_00157"/>
<organism evidence="6 7">
    <name type="scientific">Candidatus Methanofastidiosum methylothiophilum</name>
    <dbReference type="NCBI Taxonomy" id="1705564"/>
    <lineage>
        <taxon>Archaea</taxon>
        <taxon>Methanobacteriati</taxon>
        <taxon>Methanobacteriota</taxon>
        <taxon>Stenosarchaea group</taxon>
        <taxon>Candidatus Methanofastidiosia</taxon>
        <taxon>Candidatus Methanofastidiosales</taxon>
        <taxon>Candidatus Methanofastidiosaceae</taxon>
        <taxon>Candidatus Methanofastidiosum</taxon>
    </lineage>
</organism>
<dbReference type="PROSITE" id="PS51379">
    <property type="entry name" value="4FE4S_FER_2"/>
    <property type="match status" value="1"/>
</dbReference>
<keyword evidence="4" id="KW-0560">Oxidoreductase</keyword>
<dbReference type="InterPro" id="IPR036188">
    <property type="entry name" value="FAD/NAD-bd_sf"/>
</dbReference>
<evidence type="ECO:0000256" key="1">
    <source>
        <dbReference type="ARBA" id="ARBA00010790"/>
    </source>
</evidence>
<keyword evidence="3" id="KW-0274">FAD</keyword>
<dbReference type="Pfam" id="PF00732">
    <property type="entry name" value="GMC_oxred_N"/>
    <property type="match status" value="1"/>
</dbReference>
<keyword evidence="2" id="KW-0285">Flavoprotein</keyword>
<dbReference type="Pfam" id="PF05199">
    <property type="entry name" value="GMC_oxred_C"/>
    <property type="match status" value="1"/>
</dbReference>
<evidence type="ECO:0000256" key="2">
    <source>
        <dbReference type="ARBA" id="ARBA00022630"/>
    </source>
</evidence>
<comment type="caution">
    <text evidence="6">The sequence shown here is derived from an EMBL/GenBank/DDBJ whole genome shotgun (WGS) entry which is preliminary data.</text>
</comment>
<reference evidence="6 7" key="1">
    <citation type="journal article" date="2016" name="ISME J.">
        <title>Chasing the elusive Euryarchaeota class WSA2: genomes reveal a uniquely fastidious methyl-reducing methanogen.</title>
        <authorList>
            <person name="Nobu M.K."/>
            <person name="Narihiro T."/>
            <person name="Kuroda K."/>
            <person name="Mei R."/>
            <person name="Liu W.T."/>
        </authorList>
    </citation>
    <scope>NUCLEOTIDE SEQUENCE [LARGE SCALE GENOMIC DNA]</scope>
    <source>
        <strain evidence="6">U1lsi0528_Bin055</strain>
    </source>
</reference>
<evidence type="ECO:0000313" key="6">
    <source>
        <dbReference type="EMBL" id="KYC51688.1"/>
    </source>
</evidence>
<dbReference type="Proteomes" id="UP000075398">
    <property type="component" value="Unassembled WGS sequence"/>
</dbReference>
<name>A0A150J3H3_9EURY</name>
<dbReference type="GO" id="GO:0016614">
    <property type="term" value="F:oxidoreductase activity, acting on CH-OH group of donors"/>
    <property type="evidence" value="ECO:0007669"/>
    <property type="project" value="InterPro"/>
</dbReference>
<dbReference type="GO" id="GO:0050660">
    <property type="term" value="F:flavin adenine dinucleotide binding"/>
    <property type="evidence" value="ECO:0007669"/>
    <property type="project" value="InterPro"/>
</dbReference>
<evidence type="ECO:0000256" key="4">
    <source>
        <dbReference type="ARBA" id="ARBA00023002"/>
    </source>
</evidence>
<gene>
    <name evidence="6" type="ORF">AMQ22_01218</name>
</gene>
<dbReference type="SUPFAM" id="SSF51905">
    <property type="entry name" value="FAD/NAD(P)-binding domain"/>
    <property type="match status" value="1"/>
</dbReference>
<accession>A0A150J3H3</accession>
<evidence type="ECO:0000313" key="7">
    <source>
        <dbReference type="Proteomes" id="UP000075398"/>
    </source>
</evidence>
<evidence type="ECO:0000259" key="5">
    <source>
        <dbReference type="PROSITE" id="PS51379"/>
    </source>
</evidence>